<sequence length="48" mass="5418">MYSRGRGFARTAFYRGVGELVFGLVHAYAARFGFRYVDSADNPHFVKG</sequence>
<protein>
    <recommendedName>
        <fullName evidence="4">GNAT family N-acetyltransferase</fullName>
    </recommendedName>
</protein>
<dbReference type="EMBL" id="JAYMFF010000014">
    <property type="protein sequence ID" value="MEC4176332.1"/>
    <property type="molecule type" value="Genomic_DNA"/>
</dbReference>
<comment type="caution">
    <text evidence="2">The sequence shown here is derived from an EMBL/GenBank/DDBJ whole genome shotgun (WGS) entry which is preliminary data.</text>
</comment>
<dbReference type="RefSeq" id="WP_326424937.1">
    <property type="nucleotide sequence ID" value="NZ_JAYMFF010000014.1"/>
</dbReference>
<dbReference type="Proteomes" id="UP001349994">
    <property type="component" value="Unassembled WGS sequence"/>
</dbReference>
<gene>
    <name evidence="2" type="ORF">VIN30_07700</name>
</gene>
<proteinExistence type="predicted"/>
<organism evidence="2 3">
    <name type="scientific">Adlercreutzia wanghongyangiae</name>
    <dbReference type="NCBI Taxonomy" id="3111451"/>
    <lineage>
        <taxon>Bacteria</taxon>
        <taxon>Bacillati</taxon>
        <taxon>Actinomycetota</taxon>
        <taxon>Coriobacteriia</taxon>
        <taxon>Eggerthellales</taxon>
        <taxon>Eggerthellaceae</taxon>
        <taxon>Adlercreutzia</taxon>
    </lineage>
</organism>
<evidence type="ECO:0000313" key="2">
    <source>
        <dbReference type="EMBL" id="MEC4176332.1"/>
    </source>
</evidence>
<keyword evidence="1" id="KW-0472">Membrane</keyword>
<reference evidence="2 3" key="1">
    <citation type="submission" date="2024-01" db="EMBL/GenBank/DDBJ databases">
        <title>novel species in genus Adlercreutzia.</title>
        <authorList>
            <person name="Liu X."/>
        </authorList>
    </citation>
    <scope>NUCLEOTIDE SEQUENCE [LARGE SCALE GENOMIC DNA]</scope>
    <source>
        <strain evidence="2 3">R7</strain>
    </source>
</reference>
<keyword evidence="1" id="KW-1133">Transmembrane helix</keyword>
<feature type="transmembrane region" description="Helical" evidence="1">
    <location>
        <begin position="12"/>
        <end position="29"/>
    </location>
</feature>
<evidence type="ECO:0000256" key="1">
    <source>
        <dbReference type="SAM" id="Phobius"/>
    </source>
</evidence>
<keyword evidence="1" id="KW-0812">Transmembrane</keyword>
<evidence type="ECO:0008006" key="4">
    <source>
        <dbReference type="Google" id="ProtNLM"/>
    </source>
</evidence>
<keyword evidence="3" id="KW-1185">Reference proteome</keyword>
<evidence type="ECO:0000313" key="3">
    <source>
        <dbReference type="Proteomes" id="UP001349994"/>
    </source>
</evidence>
<name>A0ABU6IIT2_9ACTN</name>
<accession>A0ABU6IIT2</accession>